<reference evidence="1 2" key="1">
    <citation type="submission" date="2015-01" db="EMBL/GenBank/DDBJ databases">
        <title>The Genome Sequence of Ochroconis gallopava CBS43764.</title>
        <authorList>
            <consortium name="The Broad Institute Genomics Platform"/>
            <person name="Cuomo C."/>
            <person name="de Hoog S."/>
            <person name="Gorbushina A."/>
            <person name="Stielow B."/>
            <person name="Teixiera M."/>
            <person name="Abouelleil A."/>
            <person name="Chapman S.B."/>
            <person name="Priest M."/>
            <person name="Young S.K."/>
            <person name="Wortman J."/>
            <person name="Nusbaum C."/>
            <person name="Birren B."/>
        </authorList>
    </citation>
    <scope>NUCLEOTIDE SEQUENCE [LARGE SCALE GENOMIC DNA]</scope>
    <source>
        <strain evidence="1 2">CBS 43764</strain>
    </source>
</reference>
<dbReference type="GO" id="GO:1990811">
    <property type="term" value="C:MWP complex"/>
    <property type="evidence" value="ECO:0007669"/>
    <property type="project" value="TreeGrafter"/>
</dbReference>
<dbReference type="InParanoid" id="A0A0D1XQN2"/>
<accession>A0A0D1XQN2</accession>
<evidence type="ECO:0008006" key="3">
    <source>
        <dbReference type="Google" id="ProtNLM"/>
    </source>
</evidence>
<gene>
    <name evidence="1" type="ORF">PV09_04116</name>
</gene>
<dbReference type="SUPFAM" id="SSF69322">
    <property type="entry name" value="Tricorn protease domain 2"/>
    <property type="match status" value="1"/>
</dbReference>
<dbReference type="OrthoDB" id="308690at2759"/>
<dbReference type="HOGENOM" id="CLU_024072_0_0_1"/>
<dbReference type="GeneID" id="27312089"/>
<proteinExistence type="predicted"/>
<name>A0A0D1XQN2_9PEZI</name>
<evidence type="ECO:0000313" key="1">
    <source>
        <dbReference type="EMBL" id="KIW04951.1"/>
    </source>
</evidence>
<dbReference type="VEuPathDB" id="FungiDB:PV09_04116"/>
<dbReference type="InterPro" id="IPR052778">
    <property type="entry name" value="Centrosome-WD_assoc"/>
</dbReference>
<dbReference type="RefSeq" id="XP_016214820.1">
    <property type="nucleotide sequence ID" value="XM_016357416.1"/>
</dbReference>
<keyword evidence="2" id="KW-1185">Reference proteome</keyword>
<dbReference type="EMBL" id="KN847539">
    <property type="protein sequence ID" value="KIW04951.1"/>
    <property type="molecule type" value="Genomic_DNA"/>
</dbReference>
<dbReference type="GO" id="GO:1990810">
    <property type="term" value="P:microtubule anchoring at mitotic spindle pole body"/>
    <property type="evidence" value="ECO:0007669"/>
    <property type="project" value="TreeGrafter"/>
</dbReference>
<dbReference type="AlphaFoldDB" id="A0A0D1XQN2"/>
<dbReference type="GO" id="GO:0005815">
    <property type="term" value="C:microtubule organizing center"/>
    <property type="evidence" value="ECO:0007669"/>
    <property type="project" value="TreeGrafter"/>
</dbReference>
<dbReference type="PANTHER" id="PTHR16220:SF0">
    <property type="entry name" value="WD REPEAT-CONTAINING PROTEIN WRAP73"/>
    <property type="match status" value="1"/>
</dbReference>
<organism evidence="1 2">
    <name type="scientific">Verruconis gallopava</name>
    <dbReference type="NCBI Taxonomy" id="253628"/>
    <lineage>
        <taxon>Eukaryota</taxon>
        <taxon>Fungi</taxon>
        <taxon>Dikarya</taxon>
        <taxon>Ascomycota</taxon>
        <taxon>Pezizomycotina</taxon>
        <taxon>Dothideomycetes</taxon>
        <taxon>Pleosporomycetidae</taxon>
        <taxon>Venturiales</taxon>
        <taxon>Sympoventuriaceae</taxon>
        <taxon>Verruconis</taxon>
    </lineage>
</organism>
<protein>
    <recommendedName>
        <fullName evidence="3">Anaphase-promoting complex subunit 4 WD40 domain-containing protein</fullName>
    </recommendedName>
</protein>
<dbReference type="STRING" id="253628.A0A0D1XQN2"/>
<dbReference type="Gene3D" id="2.130.10.10">
    <property type="entry name" value="YVTN repeat-like/Quinoprotein amine dehydrogenase"/>
    <property type="match status" value="2"/>
</dbReference>
<dbReference type="PANTHER" id="PTHR16220">
    <property type="entry name" value="WD REPEAT PROTEIN 8-RELATED"/>
    <property type="match status" value="1"/>
</dbReference>
<dbReference type="InterPro" id="IPR015943">
    <property type="entry name" value="WD40/YVTN_repeat-like_dom_sf"/>
</dbReference>
<evidence type="ECO:0000313" key="2">
    <source>
        <dbReference type="Proteomes" id="UP000053259"/>
    </source>
</evidence>
<dbReference type="Proteomes" id="UP000053259">
    <property type="component" value="Unassembled WGS sequence"/>
</dbReference>
<sequence length="509" mass="56485">MEVSQSVKASQQAVASPDGKHIAAVHSSRLEIRCATTSHLLRSMHIPAHTWAIRWAPADHHTRLSQRVLVQNEECVRVWDLADEKWAATINNGSGGMGKISNAEFGRTKDEALVFSEFSSKVTVWSLQTRRTVEIRDPKFSTKGFAYRPSGGVFALLSRPGAQDILTLHAPETYKIMRTATLPTTDAQGLKWSPDGRWIAVWETPSIAYKVHIYTADGHLYRTYDGSGEDGLQGLGIKSLEWSPRGDYLALGGHDRRVTLLSTRTYSPLVFLDHTQTIQLKEGYLVWEEQVSASSGRTYNTVTQPVSPPAASVAPADQLQKLGMSILSFNADGSMLATRDDSKPTAVWLWDLSKLVARAVLIQHFPIKHVSWHPHISSLLLIQCTHEESTIYIYDTATSLPHAVQLPFQKSSGKVDARWIRTGPDKKPALTFGDSGSFLVAWPDGKDVILRFDDDSHDESDDSLFEILTGRSPTKTKVDNTELLISHTLEEPSEVMDDTFMGRGRLAVS</sequence>